<dbReference type="PANTHER" id="PTHR46517">
    <property type="entry name" value="FRUCTOSE-2,6-BISPHOSPHATASE TIGAR"/>
    <property type="match status" value="1"/>
</dbReference>
<gene>
    <name evidence="4" type="ORF">A3D35_00485</name>
</gene>
<dbReference type="CDD" id="cd07067">
    <property type="entry name" value="HP_PGM_like"/>
    <property type="match status" value="1"/>
</dbReference>
<protein>
    <recommendedName>
        <fullName evidence="6">Phosphoglycerate mutase</fullName>
    </recommendedName>
</protein>
<dbReference type="Gene3D" id="3.40.50.1240">
    <property type="entry name" value="Phosphoglycerate mutase-like"/>
    <property type="match status" value="1"/>
</dbReference>
<evidence type="ECO:0000256" key="1">
    <source>
        <dbReference type="ARBA" id="ARBA00022801"/>
    </source>
</evidence>
<reference evidence="4 5" key="1">
    <citation type="journal article" date="2016" name="Nat. Commun.">
        <title>Thousands of microbial genomes shed light on interconnected biogeochemical processes in an aquifer system.</title>
        <authorList>
            <person name="Anantharaman K."/>
            <person name="Brown C.T."/>
            <person name="Hug L.A."/>
            <person name="Sharon I."/>
            <person name="Castelle C.J."/>
            <person name="Probst A.J."/>
            <person name="Thomas B.C."/>
            <person name="Singh A."/>
            <person name="Wilkins M.J."/>
            <person name="Karaoz U."/>
            <person name="Brodie E.L."/>
            <person name="Williams K.H."/>
            <person name="Hubbard S.S."/>
            <person name="Banfield J.F."/>
        </authorList>
    </citation>
    <scope>NUCLEOTIDE SEQUENCE [LARGE SCALE GENOMIC DNA]</scope>
</reference>
<dbReference type="AlphaFoldDB" id="A0A1G2HZ18"/>
<organism evidence="4 5">
    <name type="scientific">Candidatus Staskawiczbacteria bacterium RIFCSPHIGHO2_02_FULL_34_9</name>
    <dbReference type="NCBI Taxonomy" id="1802206"/>
    <lineage>
        <taxon>Bacteria</taxon>
        <taxon>Candidatus Staskawicziibacteriota</taxon>
    </lineage>
</organism>
<dbReference type="InterPro" id="IPR051695">
    <property type="entry name" value="Phosphoglycerate_Mutase"/>
</dbReference>
<accession>A0A1G2HZ18</accession>
<evidence type="ECO:0000313" key="4">
    <source>
        <dbReference type="EMBL" id="OGZ67451.1"/>
    </source>
</evidence>
<dbReference type="EMBL" id="MHOS01000037">
    <property type="protein sequence ID" value="OGZ67451.1"/>
    <property type="molecule type" value="Genomic_DNA"/>
</dbReference>
<dbReference type="GO" id="GO:0004331">
    <property type="term" value="F:fructose-2,6-bisphosphate 2-phosphatase activity"/>
    <property type="evidence" value="ECO:0007669"/>
    <property type="project" value="TreeGrafter"/>
</dbReference>
<keyword evidence="1" id="KW-0378">Hydrolase</keyword>
<dbReference type="Proteomes" id="UP000176421">
    <property type="component" value="Unassembled WGS sequence"/>
</dbReference>
<dbReference type="SUPFAM" id="SSF53254">
    <property type="entry name" value="Phosphoglycerate mutase-like"/>
    <property type="match status" value="1"/>
</dbReference>
<dbReference type="InterPro" id="IPR001345">
    <property type="entry name" value="PG/BPGM_mutase_AS"/>
</dbReference>
<dbReference type="PANTHER" id="PTHR46517:SF1">
    <property type="entry name" value="FRUCTOSE-2,6-BISPHOSPHATASE TIGAR"/>
    <property type="match status" value="1"/>
</dbReference>
<feature type="binding site" evidence="3">
    <location>
        <position position="60"/>
    </location>
    <ligand>
        <name>substrate</name>
    </ligand>
</feature>
<feature type="active site" description="Tele-phosphohistidine intermediate" evidence="2">
    <location>
        <position position="9"/>
    </location>
</feature>
<evidence type="ECO:0000313" key="5">
    <source>
        <dbReference type="Proteomes" id="UP000176421"/>
    </source>
</evidence>
<sequence length="205" mass="23472">MLKIYLARHGQDKDNERKILNGRRDEPLTAKGVEQATEVARKIKDTKIHFDYVYASSLQRAYKTAEIITDALGIKKPEVLKELIERDFGVMTGKSQDLIEELCSPNILQTNTVCYFLNPEGAETFPQLIERANQILRMLVGKHKDGNILLVSHGDIGKMIYVAYYHLDWKDVLEMFHFGNSELLELSAESGPNQTHVFEIQQHNL</sequence>
<feature type="binding site" evidence="3">
    <location>
        <begin position="8"/>
        <end position="15"/>
    </location>
    <ligand>
        <name>substrate</name>
    </ligand>
</feature>
<comment type="caution">
    <text evidence="4">The sequence shown here is derived from an EMBL/GenBank/DDBJ whole genome shotgun (WGS) entry which is preliminary data.</text>
</comment>
<dbReference type="STRING" id="1802206.A3D35_00485"/>
<dbReference type="PROSITE" id="PS00175">
    <property type="entry name" value="PG_MUTASE"/>
    <property type="match status" value="1"/>
</dbReference>
<feature type="active site" description="Proton donor/acceptor" evidence="2">
    <location>
        <position position="85"/>
    </location>
</feature>
<dbReference type="SMART" id="SM00855">
    <property type="entry name" value="PGAM"/>
    <property type="match status" value="1"/>
</dbReference>
<dbReference type="Pfam" id="PF00300">
    <property type="entry name" value="His_Phos_1"/>
    <property type="match status" value="1"/>
</dbReference>
<evidence type="ECO:0000256" key="2">
    <source>
        <dbReference type="PIRSR" id="PIRSR613078-1"/>
    </source>
</evidence>
<dbReference type="PIRSF" id="PIRSF000709">
    <property type="entry name" value="6PFK_2-Ptase"/>
    <property type="match status" value="1"/>
</dbReference>
<name>A0A1G2HZ18_9BACT</name>
<proteinExistence type="predicted"/>
<evidence type="ECO:0008006" key="6">
    <source>
        <dbReference type="Google" id="ProtNLM"/>
    </source>
</evidence>
<dbReference type="GO" id="GO:0045820">
    <property type="term" value="P:negative regulation of glycolytic process"/>
    <property type="evidence" value="ECO:0007669"/>
    <property type="project" value="TreeGrafter"/>
</dbReference>
<dbReference type="InterPro" id="IPR029033">
    <property type="entry name" value="His_PPase_superfam"/>
</dbReference>
<dbReference type="InterPro" id="IPR013078">
    <property type="entry name" value="His_Pase_superF_clade-1"/>
</dbReference>
<dbReference type="GO" id="GO:0043456">
    <property type="term" value="P:regulation of pentose-phosphate shunt"/>
    <property type="evidence" value="ECO:0007669"/>
    <property type="project" value="TreeGrafter"/>
</dbReference>
<evidence type="ECO:0000256" key="3">
    <source>
        <dbReference type="PIRSR" id="PIRSR613078-2"/>
    </source>
</evidence>
<dbReference type="GO" id="GO:0005829">
    <property type="term" value="C:cytosol"/>
    <property type="evidence" value="ECO:0007669"/>
    <property type="project" value="TreeGrafter"/>
</dbReference>